<dbReference type="EMBL" id="JBEPML010000002">
    <property type="protein sequence ID" value="MET3790356.1"/>
    <property type="molecule type" value="Genomic_DNA"/>
</dbReference>
<dbReference type="EC" id="1.2.7.4" evidence="5"/>
<dbReference type="InterPro" id="IPR002346">
    <property type="entry name" value="Mopterin_DH_FAD-bd"/>
</dbReference>
<dbReference type="Proteomes" id="UP001549076">
    <property type="component" value="Unassembled WGS sequence"/>
</dbReference>
<sequence length="268" mass="27735">MYSVNYHRPASVAEAAKLARDDAKLLSGGMTLIPAMKTRLAAPSDVIDISRIAALKGIKVTGKAVTIGAATTHAEVATDDKLKKACPALAHLASMIGDPAVRHKGTLGGSIANNDPAADYPAAMLALGATIVTNKREIAAETFFKGLFETALKDGEIITAVTFTAPAKAGYAKFRNPASRYAMVGVFVARGKANGKEEVRVGVTGAGDDGVFRSRPLEAALAKSFDAAALEGVTVPDKGLMSDMHASPQYRANLVVVMAKRAVAAANA</sequence>
<keyword evidence="1" id="KW-0285">Flavoprotein</keyword>
<dbReference type="InterPro" id="IPR005107">
    <property type="entry name" value="CO_DH_flav_C"/>
</dbReference>
<feature type="domain" description="FAD-binding PCMH-type" evidence="4">
    <location>
        <begin position="1"/>
        <end position="168"/>
    </location>
</feature>
<protein>
    <submittedName>
        <fullName evidence="5">Carbon-monoxide dehydrogenase medium subunit</fullName>
        <ecNumber evidence="5">1.2.7.4</ecNumber>
    </submittedName>
</protein>
<dbReference type="Gene3D" id="3.30.465.10">
    <property type="match status" value="1"/>
</dbReference>
<dbReference type="InterPro" id="IPR016167">
    <property type="entry name" value="FAD-bd_PCMH_sub1"/>
</dbReference>
<dbReference type="PROSITE" id="PS51387">
    <property type="entry name" value="FAD_PCMH"/>
    <property type="match status" value="1"/>
</dbReference>
<dbReference type="InterPro" id="IPR051312">
    <property type="entry name" value="Diverse_Substr_Oxidored"/>
</dbReference>
<keyword evidence="6" id="KW-1185">Reference proteome</keyword>
<dbReference type="PANTHER" id="PTHR42659:SF2">
    <property type="entry name" value="XANTHINE DEHYDROGENASE SUBUNIT C-RELATED"/>
    <property type="match status" value="1"/>
</dbReference>
<evidence type="ECO:0000313" key="6">
    <source>
        <dbReference type="Proteomes" id="UP001549076"/>
    </source>
</evidence>
<dbReference type="GO" id="GO:0043885">
    <property type="term" value="F:anaerobic carbon-monoxide dehydrogenase activity"/>
    <property type="evidence" value="ECO:0007669"/>
    <property type="project" value="UniProtKB-EC"/>
</dbReference>
<dbReference type="SUPFAM" id="SSF56176">
    <property type="entry name" value="FAD-binding/transporter-associated domain-like"/>
    <property type="match status" value="1"/>
</dbReference>
<keyword evidence="2" id="KW-0274">FAD</keyword>
<reference evidence="5 6" key="1">
    <citation type="submission" date="2024-06" db="EMBL/GenBank/DDBJ databases">
        <title>Genomic Encyclopedia of Type Strains, Phase IV (KMG-IV): sequencing the most valuable type-strain genomes for metagenomic binning, comparative biology and taxonomic classification.</title>
        <authorList>
            <person name="Goeker M."/>
        </authorList>
    </citation>
    <scope>NUCLEOTIDE SEQUENCE [LARGE SCALE GENOMIC DNA]</scope>
    <source>
        <strain evidence="5 6">DSM 27865</strain>
    </source>
</reference>
<comment type="caution">
    <text evidence="5">The sequence shown here is derived from an EMBL/GenBank/DDBJ whole genome shotgun (WGS) entry which is preliminary data.</text>
</comment>
<dbReference type="Gene3D" id="3.30.43.10">
    <property type="entry name" value="Uridine Diphospho-n-acetylenolpyruvylglucosamine Reductase, domain 2"/>
    <property type="match status" value="1"/>
</dbReference>
<gene>
    <name evidence="5" type="ORF">ABID37_000547</name>
</gene>
<dbReference type="SUPFAM" id="SSF55447">
    <property type="entry name" value="CO dehydrogenase flavoprotein C-terminal domain-like"/>
    <property type="match status" value="1"/>
</dbReference>
<dbReference type="Pfam" id="PF00941">
    <property type="entry name" value="FAD_binding_5"/>
    <property type="match status" value="1"/>
</dbReference>
<dbReference type="PANTHER" id="PTHR42659">
    <property type="entry name" value="XANTHINE DEHYDROGENASE SUBUNIT C-RELATED"/>
    <property type="match status" value="1"/>
</dbReference>
<evidence type="ECO:0000256" key="2">
    <source>
        <dbReference type="ARBA" id="ARBA00022827"/>
    </source>
</evidence>
<dbReference type="InterPro" id="IPR036683">
    <property type="entry name" value="CO_DH_flav_C_dom_sf"/>
</dbReference>
<organism evidence="5 6">
    <name type="scientific">Aquamicrobium terrae</name>
    <dbReference type="NCBI Taxonomy" id="1324945"/>
    <lineage>
        <taxon>Bacteria</taxon>
        <taxon>Pseudomonadati</taxon>
        <taxon>Pseudomonadota</taxon>
        <taxon>Alphaproteobacteria</taxon>
        <taxon>Hyphomicrobiales</taxon>
        <taxon>Phyllobacteriaceae</taxon>
        <taxon>Aquamicrobium</taxon>
    </lineage>
</organism>
<dbReference type="InterPro" id="IPR016166">
    <property type="entry name" value="FAD-bd_PCMH"/>
</dbReference>
<dbReference type="Gene3D" id="3.30.390.50">
    <property type="entry name" value="CO dehydrogenase flavoprotein, C-terminal domain"/>
    <property type="match status" value="1"/>
</dbReference>
<accession>A0ABV2MUA3</accession>
<dbReference type="InterPro" id="IPR016169">
    <property type="entry name" value="FAD-bd_PCMH_sub2"/>
</dbReference>
<proteinExistence type="predicted"/>
<name>A0ABV2MUA3_9HYPH</name>
<dbReference type="InterPro" id="IPR036318">
    <property type="entry name" value="FAD-bd_PCMH-like_sf"/>
</dbReference>
<dbReference type="RefSeq" id="WP_354192512.1">
    <property type="nucleotide sequence ID" value="NZ_JBEPML010000002.1"/>
</dbReference>
<dbReference type="SMART" id="SM01092">
    <property type="entry name" value="CO_deh_flav_C"/>
    <property type="match status" value="1"/>
</dbReference>
<evidence type="ECO:0000313" key="5">
    <source>
        <dbReference type="EMBL" id="MET3790356.1"/>
    </source>
</evidence>
<evidence type="ECO:0000256" key="1">
    <source>
        <dbReference type="ARBA" id="ARBA00022630"/>
    </source>
</evidence>
<keyword evidence="3 5" id="KW-0560">Oxidoreductase</keyword>
<evidence type="ECO:0000256" key="3">
    <source>
        <dbReference type="ARBA" id="ARBA00023002"/>
    </source>
</evidence>
<evidence type="ECO:0000259" key="4">
    <source>
        <dbReference type="PROSITE" id="PS51387"/>
    </source>
</evidence>